<organism evidence="1 2">
    <name type="scientific">Lactuca saligna</name>
    <name type="common">Willowleaf lettuce</name>
    <dbReference type="NCBI Taxonomy" id="75948"/>
    <lineage>
        <taxon>Eukaryota</taxon>
        <taxon>Viridiplantae</taxon>
        <taxon>Streptophyta</taxon>
        <taxon>Embryophyta</taxon>
        <taxon>Tracheophyta</taxon>
        <taxon>Spermatophyta</taxon>
        <taxon>Magnoliopsida</taxon>
        <taxon>eudicotyledons</taxon>
        <taxon>Gunneridae</taxon>
        <taxon>Pentapetalae</taxon>
        <taxon>asterids</taxon>
        <taxon>campanulids</taxon>
        <taxon>Asterales</taxon>
        <taxon>Asteraceae</taxon>
        <taxon>Cichorioideae</taxon>
        <taxon>Cichorieae</taxon>
        <taxon>Lactucinae</taxon>
        <taxon>Lactuca</taxon>
    </lineage>
</organism>
<reference evidence="1" key="1">
    <citation type="submission" date="2023-04" db="EMBL/GenBank/DDBJ databases">
        <authorList>
            <person name="Vijverberg K."/>
            <person name="Xiong W."/>
            <person name="Schranz E."/>
        </authorList>
    </citation>
    <scope>NUCLEOTIDE SEQUENCE</scope>
</reference>
<sequence length="212" mass="25181">MPSSLLYSHHKIKLTPIFHRLSAVRRLHHRRFAIVVVRRLHHRRFVICSEFDDAHQVLEEILQPNVNVSYICYKALVDFRADWRCVVDNLLTKKRVKRPDSFSPWAITTNHGDRMQTFSRYRNKKAKRNFGRKIRIHQPSDNRQQHVVKNSLKKQQISTATLMNLTEPIDLDIKEVKTLGRSQFHYQSKKVKVVVPFLHLKKDSNRINGKIF</sequence>
<name>A0AA35YRK9_LACSI</name>
<evidence type="ECO:0000313" key="2">
    <source>
        <dbReference type="Proteomes" id="UP001177003"/>
    </source>
</evidence>
<proteinExistence type="predicted"/>
<accession>A0AA35YRK9</accession>
<keyword evidence="2" id="KW-1185">Reference proteome</keyword>
<gene>
    <name evidence="1" type="ORF">LSALG_LOCUS18510</name>
</gene>
<dbReference type="EMBL" id="OX465080">
    <property type="protein sequence ID" value="CAI9278662.1"/>
    <property type="molecule type" value="Genomic_DNA"/>
</dbReference>
<protein>
    <submittedName>
        <fullName evidence="1">Uncharacterized protein</fullName>
    </submittedName>
</protein>
<evidence type="ECO:0000313" key="1">
    <source>
        <dbReference type="EMBL" id="CAI9278662.1"/>
    </source>
</evidence>
<dbReference type="AlphaFoldDB" id="A0AA35YRK9"/>
<dbReference type="Proteomes" id="UP001177003">
    <property type="component" value="Chromosome 4"/>
</dbReference>